<dbReference type="InterPro" id="IPR008270">
    <property type="entry name" value="Glyco_hydro_25_AS"/>
</dbReference>
<evidence type="ECO:0000256" key="4">
    <source>
        <dbReference type="RuleBase" id="RU361176"/>
    </source>
</evidence>
<organism evidence="5 6">
    <name type="scientific">Brachybacterium ginsengisoli</name>
    <dbReference type="NCBI Taxonomy" id="1331682"/>
    <lineage>
        <taxon>Bacteria</taxon>
        <taxon>Bacillati</taxon>
        <taxon>Actinomycetota</taxon>
        <taxon>Actinomycetes</taxon>
        <taxon>Micrococcales</taxon>
        <taxon>Dermabacteraceae</taxon>
        <taxon>Brachybacterium</taxon>
    </lineage>
</organism>
<comment type="similarity">
    <text evidence="1 4">Belongs to the glycosyl hydrolase 25 family.</text>
</comment>
<protein>
    <recommendedName>
        <fullName evidence="4">Lysozyme</fullName>
        <ecNumber evidence="4">3.2.1.17</ecNumber>
    </recommendedName>
</protein>
<comment type="catalytic activity">
    <reaction evidence="4">
        <text>Hydrolysis of (1-&gt;4)-beta-linkages between N-acetylmuramic acid and N-acetyl-D-glucosamine residues in a peptidoglycan and between N-acetyl-D-glucosamine residues in chitodextrins.</text>
        <dbReference type="EC" id="3.2.1.17"/>
    </reaction>
</comment>
<dbReference type="GO" id="GO:0003796">
    <property type="term" value="F:lysozyme activity"/>
    <property type="evidence" value="ECO:0007669"/>
    <property type="project" value="UniProtKB-EC"/>
</dbReference>
<dbReference type="EMBL" id="CP023564">
    <property type="protein sequence ID" value="ATG53492.1"/>
    <property type="molecule type" value="Genomic_DNA"/>
</dbReference>
<evidence type="ECO:0000256" key="3">
    <source>
        <dbReference type="ARBA" id="ARBA00023295"/>
    </source>
</evidence>
<keyword evidence="2 4" id="KW-0378">Hydrolase</keyword>
<evidence type="ECO:0000256" key="2">
    <source>
        <dbReference type="ARBA" id="ARBA00022801"/>
    </source>
</evidence>
<reference evidence="5 6" key="1">
    <citation type="journal article" date="2014" name="Int. J. Syst. Evol. Microbiol.">
        <title>Brachybacterium ginsengisoli sp. nov., isolated from soil of a ginseng field.</title>
        <authorList>
            <person name="Hoang V.A."/>
            <person name="Kim Y.J."/>
            <person name="Nguyen N.L."/>
            <person name="Yang D.C."/>
        </authorList>
    </citation>
    <scope>NUCLEOTIDE SEQUENCE [LARGE SCALE GENOMIC DNA]</scope>
    <source>
        <strain evidence="5 6">DCY80</strain>
    </source>
</reference>
<evidence type="ECO:0000313" key="6">
    <source>
        <dbReference type="Proteomes" id="UP000217889"/>
    </source>
</evidence>
<name>A0A291GTL5_9MICO</name>
<dbReference type="GO" id="GO:0016998">
    <property type="term" value="P:cell wall macromolecule catabolic process"/>
    <property type="evidence" value="ECO:0007669"/>
    <property type="project" value="InterPro"/>
</dbReference>
<keyword evidence="6" id="KW-1185">Reference proteome</keyword>
<sequence>MPRFTPEQVRRRQIIAGALALVLLLVVGGCTASVIGALRGDGEDEEKSLSESAPFEADDEAMAVAATPEDAPVLSNLPGESVLEPGEVMGIDVSSYQGEIDWPAVGSTGVGFAYIKATEGTGFTDTHFRRNWDGAKAAGVTPGAYHYFTLCSSGEEQAADFLAAAPPDDSALPPALDLEFDGACEEKPEAAAVQAEIDAFTAVVEEAWGRRLVIYSSSDWRSHYGLPVTDARPDWLFAAAKRPGQEDWALWQLRFDGSVAGITGPVDIDVARTELLREHATIPEGEGALEHPIEVTGEG</sequence>
<dbReference type="AlphaFoldDB" id="A0A291GTL5"/>
<dbReference type="GO" id="GO:0016052">
    <property type="term" value="P:carbohydrate catabolic process"/>
    <property type="evidence" value="ECO:0007669"/>
    <property type="project" value="TreeGrafter"/>
</dbReference>
<dbReference type="EC" id="3.2.1.17" evidence="4"/>
<dbReference type="OrthoDB" id="287365at2"/>
<dbReference type="InterPro" id="IPR002053">
    <property type="entry name" value="Glyco_hydro_25"/>
</dbReference>
<dbReference type="GO" id="GO:0009253">
    <property type="term" value="P:peptidoglycan catabolic process"/>
    <property type="evidence" value="ECO:0007669"/>
    <property type="project" value="InterPro"/>
</dbReference>
<proteinExistence type="inferred from homology"/>
<dbReference type="SMART" id="SM00641">
    <property type="entry name" value="Glyco_25"/>
    <property type="match status" value="1"/>
</dbReference>
<dbReference type="Pfam" id="PF01183">
    <property type="entry name" value="Glyco_hydro_25"/>
    <property type="match status" value="1"/>
</dbReference>
<dbReference type="RefSeq" id="WP_096797971.1">
    <property type="nucleotide sequence ID" value="NZ_CP023564.1"/>
</dbReference>
<gene>
    <name evidence="5" type="ORF">CFK41_00890</name>
</gene>
<dbReference type="Proteomes" id="UP000217889">
    <property type="component" value="Chromosome"/>
</dbReference>
<dbReference type="SUPFAM" id="SSF51445">
    <property type="entry name" value="(Trans)glycosidases"/>
    <property type="match status" value="1"/>
</dbReference>
<dbReference type="InterPro" id="IPR018077">
    <property type="entry name" value="Glyco_hydro_fam25_subgr"/>
</dbReference>
<dbReference type="Gene3D" id="3.20.20.80">
    <property type="entry name" value="Glycosidases"/>
    <property type="match status" value="1"/>
</dbReference>
<dbReference type="KEGG" id="bgg:CFK41_00890"/>
<dbReference type="InterPro" id="IPR017853">
    <property type="entry name" value="GH"/>
</dbReference>
<dbReference type="PROSITE" id="PS00953">
    <property type="entry name" value="GLYCOSYL_HYDROL_F25_1"/>
    <property type="match status" value="1"/>
</dbReference>
<keyword evidence="3 4" id="KW-0326">Glycosidase</keyword>
<dbReference type="PROSITE" id="PS51904">
    <property type="entry name" value="GLYCOSYL_HYDROL_F25_2"/>
    <property type="match status" value="1"/>
</dbReference>
<dbReference type="PANTHER" id="PTHR34135">
    <property type="entry name" value="LYSOZYME"/>
    <property type="match status" value="1"/>
</dbReference>
<accession>A0A291GTL5</accession>
<dbReference type="PROSITE" id="PS51257">
    <property type="entry name" value="PROKAR_LIPOPROTEIN"/>
    <property type="match status" value="1"/>
</dbReference>
<dbReference type="PANTHER" id="PTHR34135:SF2">
    <property type="entry name" value="LYSOZYME"/>
    <property type="match status" value="1"/>
</dbReference>
<evidence type="ECO:0000256" key="1">
    <source>
        <dbReference type="ARBA" id="ARBA00010646"/>
    </source>
</evidence>
<evidence type="ECO:0000313" key="5">
    <source>
        <dbReference type="EMBL" id="ATG53492.1"/>
    </source>
</evidence>